<dbReference type="EMBL" id="PFNG01000249">
    <property type="protein sequence ID" value="PIZ35249.1"/>
    <property type="molecule type" value="Genomic_DNA"/>
</dbReference>
<gene>
    <name evidence="7" type="ORF">COY37_10720</name>
</gene>
<evidence type="ECO:0000313" key="8">
    <source>
        <dbReference type="Proteomes" id="UP000230956"/>
    </source>
</evidence>
<dbReference type="GO" id="GO:0004386">
    <property type="term" value="F:helicase activity"/>
    <property type="evidence" value="ECO:0007669"/>
    <property type="project" value="UniProtKB-KW"/>
</dbReference>
<dbReference type="InterPro" id="IPR011335">
    <property type="entry name" value="Restrct_endonuc-II-like"/>
</dbReference>
<evidence type="ECO:0000256" key="1">
    <source>
        <dbReference type="ARBA" id="ARBA00022763"/>
    </source>
</evidence>
<keyword evidence="2" id="KW-0547">Nucleotide-binding</keyword>
<accession>A0A2M7T5E2</accession>
<dbReference type="InterPro" id="IPR011604">
    <property type="entry name" value="PDDEXK-like_dom_sf"/>
</dbReference>
<organism evidence="7 8">
    <name type="scientific">Candidatus Aquicultor secundus</name>
    <dbReference type="NCBI Taxonomy" id="1973895"/>
    <lineage>
        <taxon>Bacteria</taxon>
        <taxon>Bacillati</taxon>
        <taxon>Actinomycetota</taxon>
        <taxon>Candidatus Aquicultoria</taxon>
        <taxon>Candidatus Aquicultorales</taxon>
        <taxon>Candidatus Aquicultoraceae</taxon>
        <taxon>Candidatus Aquicultor</taxon>
    </lineage>
</organism>
<keyword evidence="1" id="KW-0227">DNA damage</keyword>
<comment type="caution">
    <text evidence="7">The sequence shown here is derived from an EMBL/GenBank/DDBJ whole genome shotgun (WGS) entry which is preliminary data.</text>
</comment>
<sequence length="432" mass="48264">MRPAGETVRLSYSAISTYQKCPLSYKFLYVDKLPTKPSHYLSFGSSIHAALEFFYRVEVPEPCDLEELLQELDNVWLRDGYEGEALEQEYKEKGRAILTQFYRENAPSFGVPVAVEKRFAIDMDGITLSGIIDRIDRLEGGGLEIIDYKTNGKLPPKTKINTDLQLPIYHMAAEQLYGIAPQKVTLYFLVPNERVSARKTKTDIKRALAAIRKVAEGIGAQNFDPFKNPLCPWCDFIESCPLHMNDPVMLAKAAANGKVSNVVPGNKVNDADAKSQQNSGSAATATSTVSATKATEAIKELKQSASAIEKAVDEYLDLVNQISNARLRLAELQTIIHNYCESNSLTSISGTHGRLARRAHKTTHYNVEKLRDLLEPRGLWDKVLDVNGTFLKQLLDDDGSQSELRKLIDTAKEVEEISYALYIKDGIDERNK</sequence>
<dbReference type="InterPro" id="IPR055800">
    <property type="entry name" value="DUF7376"/>
</dbReference>
<keyword evidence="2" id="KW-0347">Helicase</keyword>
<keyword evidence="3" id="KW-0234">DNA repair</keyword>
<dbReference type="InterPro" id="IPR038726">
    <property type="entry name" value="PDDEXK_AddAB-type"/>
</dbReference>
<dbReference type="Pfam" id="PF12705">
    <property type="entry name" value="PDDEXK_1"/>
    <property type="match status" value="1"/>
</dbReference>
<evidence type="ECO:0000259" key="6">
    <source>
        <dbReference type="Pfam" id="PF12705"/>
    </source>
</evidence>
<dbReference type="AlphaFoldDB" id="A0A2M7T5E2"/>
<feature type="domain" description="PD-(D/E)XK endonuclease-like" evidence="6">
    <location>
        <begin position="9"/>
        <end position="241"/>
    </location>
</feature>
<keyword evidence="2" id="KW-0067">ATP-binding</keyword>
<dbReference type="GO" id="GO:0006281">
    <property type="term" value="P:DNA repair"/>
    <property type="evidence" value="ECO:0007669"/>
    <property type="project" value="UniProtKB-KW"/>
</dbReference>
<keyword evidence="2" id="KW-0378">Hydrolase</keyword>
<evidence type="ECO:0000313" key="7">
    <source>
        <dbReference type="EMBL" id="PIZ35249.1"/>
    </source>
</evidence>
<feature type="compositionally biased region" description="Low complexity" evidence="5">
    <location>
        <begin position="279"/>
        <end position="289"/>
    </location>
</feature>
<protein>
    <recommendedName>
        <fullName evidence="6">PD-(D/E)XK endonuclease-like domain-containing protein</fullName>
    </recommendedName>
</protein>
<evidence type="ECO:0000256" key="2">
    <source>
        <dbReference type="ARBA" id="ARBA00022806"/>
    </source>
</evidence>
<feature type="region of interest" description="Disordered" evidence="5">
    <location>
        <begin position="266"/>
        <end position="289"/>
    </location>
</feature>
<name>A0A2M7T5E2_9ACTN</name>
<evidence type="ECO:0000256" key="4">
    <source>
        <dbReference type="SAM" id="Coils"/>
    </source>
</evidence>
<dbReference type="Pfam" id="PF24091">
    <property type="entry name" value="DUF7376"/>
    <property type="match status" value="1"/>
</dbReference>
<dbReference type="SUPFAM" id="SSF52980">
    <property type="entry name" value="Restriction endonuclease-like"/>
    <property type="match status" value="1"/>
</dbReference>
<feature type="coiled-coil region" evidence="4">
    <location>
        <begin position="291"/>
        <end position="328"/>
    </location>
</feature>
<keyword evidence="4" id="KW-0175">Coiled coil</keyword>
<evidence type="ECO:0000256" key="5">
    <source>
        <dbReference type="SAM" id="MobiDB-lite"/>
    </source>
</evidence>
<dbReference type="Gene3D" id="3.90.320.10">
    <property type="match status" value="1"/>
</dbReference>
<reference evidence="8" key="1">
    <citation type="submission" date="2017-09" db="EMBL/GenBank/DDBJ databases">
        <title>Depth-based differentiation of microbial function through sediment-hosted aquifers and enrichment of novel symbionts in the deep terrestrial subsurface.</title>
        <authorList>
            <person name="Probst A.J."/>
            <person name="Ladd B."/>
            <person name="Jarett J.K."/>
            <person name="Geller-Mcgrath D.E."/>
            <person name="Sieber C.M.K."/>
            <person name="Emerson J.B."/>
            <person name="Anantharaman K."/>
            <person name="Thomas B.C."/>
            <person name="Malmstrom R."/>
            <person name="Stieglmeier M."/>
            <person name="Klingl A."/>
            <person name="Woyke T."/>
            <person name="Ryan C.M."/>
            <person name="Banfield J.F."/>
        </authorList>
    </citation>
    <scope>NUCLEOTIDE SEQUENCE [LARGE SCALE GENOMIC DNA]</scope>
</reference>
<evidence type="ECO:0000256" key="3">
    <source>
        <dbReference type="ARBA" id="ARBA00023204"/>
    </source>
</evidence>
<dbReference type="Proteomes" id="UP000230956">
    <property type="component" value="Unassembled WGS sequence"/>
</dbReference>
<proteinExistence type="predicted"/>